<reference evidence="1 2" key="1">
    <citation type="submission" date="2019-08" db="EMBL/GenBank/DDBJ databases">
        <title>In-depth cultivation of the pig gut microbiome towards novel bacterial diversity and tailored functional studies.</title>
        <authorList>
            <person name="Wylensek D."/>
            <person name="Hitch T.C.A."/>
            <person name="Clavel T."/>
        </authorList>
    </citation>
    <scope>NUCLEOTIDE SEQUENCE [LARGE SCALE GENOMIC DNA]</scope>
    <source>
        <strain evidence="1 2">MUC/MUC-530-WT-4D</strain>
    </source>
</reference>
<protein>
    <recommendedName>
        <fullName evidence="3">DNA-binding protein</fullName>
    </recommendedName>
</protein>
<organism evidence="1 2">
    <name type="scientific">Roseburia porci</name>
    <dbReference type="NCBI Taxonomy" id="2605790"/>
    <lineage>
        <taxon>Bacteria</taxon>
        <taxon>Bacillati</taxon>
        <taxon>Bacillota</taxon>
        <taxon>Clostridia</taxon>
        <taxon>Lachnospirales</taxon>
        <taxon>Lachnospiraceae</taxon>
        <taxon>Roseburia</taxon>
    </lineage>
</organism>
<keyword evidence="2" id="KW-1185">Reference proteome</keyword>
<dbReference type="AlphaFoldDB" id="A0A6L5YSV7"/>
<evidence type="ECO:0000313" key="1">
    <source>
        <dbReference type="EMBL" id="MST75455.1"/>
    </source>
</evidence>
<proteinExistence type="predicted"/>
<dbReference type="RefSeq" id="WP_154430425.1">
    <property type="nucleotide sequence ID" value="NZ_VUNI01000019.1"/>
</dbReference>
<dbReference type="EMBL" id="VUNI01000019">
    <property type="protein sequence ID" value="MST75455.1"/>
    <property type="molecule type" value="Genomic_DNA"/>
</dbReference>
<sequence length="61" mass="7237">MEKKIFYNVDEVAEMLSISRSHGYKIIRELNHELQEKGYRTITGKVSCKYFDEKFYGLQTA</sequence>
<dbReference type="Proteomes" id="UP000474024">
    <property type="component" value="Unassembled WGS sequence"/>
</dbReference>
<evidence type="ECO:0008006" key="3">
    <source>
        <dbReference type="Google" id="ProtNLM"/>
    </source>
</evidence>
<comment type="caution">
    <text evidence="1">The sequence shown here is derived from an EMBL/GenBank/DDBJ whole genome shotgun (WGS) entry which is preliminary data.</text>
</comment>
<evidence type="ECO:0000313" key="2">
    <source>
        <dbReference type="Proteomes" id="UP000474024"/>
    </source>
</evidence>
<name>A0A6L5YSV7_9FIRM</name>
<gene>
    <name evidence="1" type="ORF">FYJ75_10570</name>
</gene>
<accession>A0A6L5YSV7</accession>